<dbReference type="PROSITE" id="PS50249">
    <property type="entry name" value="MPN"/>
    <property type="match status" value="1"/>
</dbReference>
<keyword evidence="1 7" id="KW-0645">Protease</keyword>
<keyword evidence="5" id="KW-0482">Metalloprotease</keyword>
<feature type="domain" description="MPN" evidence="6">
    <location>
        <begin position="8"/>
        <end position="119"/>
    </location>
</feature>
<evidence type="ECO:0000256" key="2">
    <source>
        <dbReference type="ARBA" id="ARBA00022723"/>
    </source>
</evidence>
<dbReference type="EMBL" id="JTEO01000006">
    <property type="protein sequence ID" value="MCQ6963578.1"/>
    <property type="molecule type" value="Genomic_DNA"/>
</dbReference>
<dbReference type="GO" id="GO:0008237">
    <property type="term" value="F:metallopeptidase activity"/>
    <property type="evidence" value="ECO:0007669"/>
    <property type="project" value="UniProtKB-KW"/>
</dbReference>
<evidence type="ECO:0000259" key="6">
    <source>
        <dbReference type="PROSITE" id="PS50249"/>
    </source>
</evidence>
<evidence type="ECO:0000256" key="5">
    <source>
        <dbReference type="ARBA" id="ARBA00023049"/>
    </source>
</evidence>
<dbReference type="RefSeq" id="WP_256623475.1">
    <property type="nucleotide sequence ID" value="NZ_JTEO01000006.1"/>
</dbReference>
<dbReference type="InterPro" id="IPR037518">
    <property type="entry name" value="MPN"/>
</dbReference>
<accession>A0AAE3L2H6</accession>
<evidence type="ECO:0000256" key="3">
    <source>
        <dbReference type="ARBA" id="ARBA00022801"/>
    </source>
</evidence>
<dbReference type="Pfam" id="PF14464">
    <property type="entry name" value="Prok-JAB"/>
    <property type="match status" value="1"/>
</dbReference>
<keyword evidence="2" id="KW-0479">Metal-binding</keyword>
<proteinExistence type="predicted"/>
<dbReference type="InterPro" id="IPR028090">
    <property type="entry name" value="JAB_dom_prok"/>
</dbReference>
<evidence type="ECO:0000313" key="8">
    <source>
        <dbReference type="Proteomes" id="UP001206983"/>
    </source>
</evidence>
<dbReference type="SUPFAM" id="SSF102712">
    <property type="entry name" value="JAB1/MPN domain"/>
    <property type="match status" value="1"/>
</dbReference>
<comment type="caution">
    <text evidence="7">The sequence shown here is derived from an EMBL/GenBank/DDBJ whole genome shotgun (WGS) entry which is preliminary data.</text>
</comment>
<gene>
    <name evidence="7" type="ORF">PV02_10875</name>
</gene>
<keyword evidence="3" id="KW-0378">Hydrolase</keyword>
<protein>
    <submittedName>
        <fullName evidence="7">Metal-dependent protease of the PAD1/JAB1 superfamily</fullName>
    </submittedName>
</protein>
<keyword evidence="4" id="KW-0862">Zinc</keyword>
<dbReference type="GO" id="GO:0006508">
    <property type="term" value="P:proteolysis"/>
    <property type="evidence" value="ECO:0007669"/>
    <property type="project" value="UniProtKB-KW"/>
</dbReference>
<dbReference type="CDD" id="cd08072">
    <property type="entry name" value="MPN_archaeal"/>
    <property type="match status" value="1"/>
</dbReference>
<keyword evidence="8" id="KW-1185">Reference proteome</keyword>
<dbReference type="Gene3D" id="3.40.140.10">
    <property type="entry name" value="Cytidine Deaminase, domain 2"/>
    <property type="match status" value="1"/>
</dbReference>
<dbReference type="AlphaFoldDB" id="A0AAE3L2H6"/>
<dbReference type="Proteomes" id="UP001206983">
    <property type="component" value="Unassembled WGS sequence"/>
</dbReference>
<evidence type="ECO:0000313" key="7">
    <source>
        <dbReference type="EMBL" id="MCQ6963578.1"/>
    </source>
</evidence>
<organism evidence="7 8">
    <name type="scientific">Methanolobus chelungpuianus</name>
    <dbReference type="NCBI Taxonomy" id="502115"/>
    <lineage>
        <taxon>Archaea</taxon>
        <taxon>Methanobacteriati</taxon>
        <taxon>Methanobacteriota</taxon>
        <taxon>Stenosarchaea group</taxon>
        <taxon>Methanomicrobia</taxon>
        <taxon>Methanosarcinales</taxon>
        <taxon>Methanosarcinaceae</taxon>
        <taxon>Methanolobus</taxon>
    </lineage>
</organism>
<reference evidence="7 8" key="1">
    <citation type="journal article" date="2011" name="Appl. Environ. Microbiol.">
        <title>Methanogenic archaea isolated from Taiwan's Chelungpu fault.</title>
        <authorList>
            <person name="Wu S.Y."/>
            <person name="Lai M.C."/>
        </authorList>
    </citation>
    <scope>NUCLEOTIDE SEQUENCE [LARGE SCALE GENOMIC DNA]</scope>
    <source>
        <strain evidence="7 8">St545Mb</strain>
    </source>
</reference>
<dbReference type="GO" id="GO:0046872">
    <property type="term" value="F:metal ion binding"/>
    <property type="evidence" value="ECO:0007669"/>
    <property type="project" value="UniProtKB-KW"/>
</dbReference>
<evidence type="ECO:0000256" key="4">
    <source>
        <dbReference type="ARBA" id="ARBA00022833"/>
    </source>
</evidence>
<evidence type="ECO:0000256" key="1">
    <source>
        <dbReference type="ARBA" id="ARBA00022670"/>
    </source>
</evidence>
<name>A0AAE3L2H6_9EURY</name>
<sequence length="138" mass="15125">MKKKVEVRGIARDTLDFILEASKSSYPEEFAGLLEAKDGIITDVLLLPGTESSESSAVLKLFMMPNISAVGSVHSHPSSVVRPSQADLHMFSKTGTHHIIVGHPYGRNNWKCYDGSGQPISLEVLDIELEDEFGEDLL</sequence>